<dbReference type="InterPro" id="IPR012165">
    <property type="entry name" value="Cyt_c3_hydrogenase_gsu"/>
</dbReference>
<dbReference type="InterPro" id="IPR019480">
    <property type="entry name" value="Dihydroorotate_DH_Fe-S-bd"/>
</dbReference>
<evidence type="ECO:0000256" key="7">
    <source>
        <dbReference type="ARBA" id="ARBA00022982"/>
    </source>
</evidence>
<dbReference type="InterPro" id="IPR039261">
    <property type="entry name" value="FNR_nucleotide-bd"/>
</dbReference>
<comment type="cofactor">
    <cofactor evidence="10">
        <name>[2Fe-2S] cluster</name>
        <dbReference type="ChEBI" id="CHEBI:190135"/>
    </cofactor>
</comment>
<dbReference type="PANTHER" id="PTHR43513:SF3">
    <property type="entry name" value="DIHYDROOROTATE DEHYDROGENASE B (NAD(+)), ELECTRON TRANSFER SUBUNIT-RELATED"/>
    <property type="match status" value="1"/>
</dbReference>
<dbReference type="CDD" id="cd06218">
    <property type="entry name" value="DHOD_e_trans"/>
    <property type="match status" value="1"/>
</dbReference>
<gene>
    <name evidence="12" type="ORF">J2S36_000713</name>
</gene>
<dbReference type="RefSeq" id="WP_309955641.1">
    <property type="nucleotide sequence ID" value="NZ_JAVDUJ010000001.1"/>
</dbReference>
<dbReference type="Proteomes" id="UP001266099">
    <property type="component" value="Unassembled WGS sequence"/>
</dbReference>
<keyword evidence="7" id="KW-0249">Electron transport</keyword>
<comment type="caution">
    <text evidence="12">The sequence shown here is derived from an EMBL/GenBank/DDBJ whole genome shotgun (WGS) entry which is preliminary data.</text>
</comment>
<dbReference type="SUPFAM" id="SSF52343">
    <property type="entry name" value="Ferredoxin reductase-like, C-terminal NADP-linked domain"/>
    <property type="match status" value="1"/>
</dbReference>
<keyword evidence="2" id="KW-0813">Transport</keyword>
<name>A0ABU1T1M7_9ACTO</name>
<keyword evidence="5" id="KW-0479">Metal-binding</keyword>
<keyword evidence="13" id="KW-1185">Reference proteome</keyword>
<evidence type="ECO:0000313" key="12">
    <source>
        <dbReference type="EMBL" id="MDR6939170.1"/>
    </source>
</evidence>
<accession>A0ABU1T1M7</accession>
<dbReference type="Gene3D" id="3.40.50.80">
    <property type="entry name" value="Nucleotide-binding domain of ferredoxin-NADP reductase (FNR) module"/>
    <property type="match status" value="1"/>
</dbReference>
<evidence type="ECO:0000256" key="6">
    <source>
        <dbReference type="ARBA" id="ARBA00022827"/>
    </source>
</evidence>
<evidence type="ECO:0000256" key="1">
    <source>
        <dbReference type="ARBA" id="ARBA00006422"/>
    </source>
</evidence>
<proteinExistence type="inferred from homology"/>
<dbReference type="InterPro" id="IPR017938">
    <property type="entry name" value="Riboflavin_synthase-like_b-brl"/>
</dbReference>
<evidence type="ECO:0000256" key="9">
    <source>
        <dbReference type="ARBA" id="ARBA00023014"/>
    </source>
</evidence>
<dbReference type="InterPro" id="IPR017927">
    <property type="entry name" value="FAD-bd_FR_type"/>
</dbReference>
<comment type="similarity">
    <text evidence="1">Belongs to the PyrK family.</text>
</comment>
<evidence type="ECO:0000256" key="3">
    <source>
        <dbReference type="ARBA" id="ARBA00022630"/>
    </source>
</evidence>
<organism evidence="12 13">
    <name type="scientific">Arcanobacterium hippocoleae</name>
    <dbReference type="NCBI Taxonomy" id="149017"/>
    <lineage>
        <taxon>Bacteria</taxon>
        <taxon>Bacillati</taxon>
        <taxon>Actinomycetota</taxon>
        <taxon>Actinomycetes</taxon>
        <taxon>Actinomycetales</taxon>
        <taxon>Actinomycetaceae</taxon>
        <taxon>Arcanobacterium</taxon>
    </lineage>
</organism>
<dbReference type="Pfam" id="PF10418">
    <property type="entry name" value="DHODB_Fe-S_bind"/>
    <property type="match status" value="1"/>
</dbReference>
<dbReference type="Gene3D" id="2.10.240.10">
    <property type="entry name" value="Dihydroorotate dehydrogenase, electron transfer subunit"/>
    <property type="match status" value="1"/>
</dbReference>
<dbReference type="InterPro" id="IPR050353">
    <property type="entry name" value="PyrK_electron_transfer"/>
</dbReference>
<dbReference type="PIRSF" id="PIRSF006816">
    <property type="entry name" value="Cyc3_hyd_g"/>
    <property type="match status" value="1"/>
</dbReference>
<keyword evidence="6" id="KW-0274">FAD</keyword>
<dbReference type="PANTHER" id="PTHR43513">
    <property type="entry name" value="DIHYDROOROTATE DEHYDROGENASE B (NAD(+)), ELECTRON TRANSFER SUBUNIT"/>
    <property type="match status" value="1"/>
</dbReference>
<dbReference type="SUPFAM" id="SSF63380">
    <property type="entry name" value="Riboflavin synthase domain-like"/>
    <property type="match status" value="1"/>
</dbReference>
<evidence type="ECO:0000256" key="8">
    <source>
        <dbReference type="ARBA" id="ARBA00023004"/>
    </source>
</evidence>
<keyword evidence="4" id="KW-0001">2Fe-2S</keyword>
<dbReference type="EMBL" id="JAVDUJ010000001">
    <property type="protein sequence ID" value="MDR6939170.1"/>
    <property type="molecule type" value="Genomic_DNA"/>
</dbReference>
<evidence type="ECO:0000256" key="5">
    <source>
        <dbReference type="ARBA" id="ARBA00022723"/>
    </source>
</evidence>
<keyword evidence="8" id="KW-0408">Iron</keyword>
<dbReference type="Gene3D" id="2.40.30.10">
    <property type="entry name" value="Translation factors"/>
    <property type="match status" value="1"/>
</dbReference>
<keyword evidence="3" id="KW-0285">Flavoprotein</keyword>
<dbReference type="PROSITE" id="PS51384">
    <property type="entry name" value="FAD_FR"/>
    <property type="match status" value="1"/>
</dbReference>
<evidence type="ECO:0000256" key="10">
    <source>
        <dbReference type="ARBA" id="ARBA00034078"/>
    </source>
</evidence>
<protein>
    <submittedName>
        <fullName evidence="12">Dihydroorotate dehydrogenase electron transfer subunit</fullName>
    </submittedName>
</protein>
<dbReference type="PRINTS" id="PR00410">
    <property type="entry name" value="PHEHYDRXLASE"/>
</dbReference>
<evidence type="ECO:0000313" key="13">
    <source>
        <dbReference type="Proteomes" id="UP001266099"/>
    </source>
</evidence>
<reference evidence="12 13" key="1">
    <citation type="submission" date="2023-07" db="EMBL/GenBank/DDBJ databases">
        <title>Sequencing the genomes of 1000 actinobacteria strains.</title>
        <authorList>
            <person name="Klenk H.-P."/>
        </authorList>
    </citation>
    <scope>NUCLEOTIDE SEQUENCE [LARGE SCALE GENOMIC DNA]</scope>
    <source>
        <strain evidence="12 13">DSM 15539</strain>
    </source>
</reference>
<dbReference type="InterPro" id="IPR037117">
    <property type="entry name" value="Dihydroorotate_DH_ele_sf"/>
</dbReference>
<keyword evidence="9" id="KW-0411">Iron-sulfur</keyword>
<evidence type="ECO:0000256" key="2">
    <source>
        <dbReference type="ARBA" id="ARBA00022448"/>
    </source>
</evidence>
<feature type="domain" description="FAD-binding FR-type" evidence="11">
    <location>
        <begin position="12"/>
        <end position="111"/>
    </location>
</feature>
<sequence length="282" mass="29937">MKTVQLVESQIELRTRARILEISDLTSQIFLLKLGCERFPDARAGQFVNLSIPGFFLRRPFAIADLRRDADGSVELSVIVARVGGGTITLGDLPAGSEISLLGPLGNGFDLQQIVAEQSAQPILIGGGSGIPPLYLLAKELVARGIKPQVCLGFRSADAVYFAAEFAELGAAVTVTTEDGSFGVPGYATSILPQYAQNVFACGPLGMLQVVQKWAAHAATVALQTAMPKPKVQLSLEAHMGCGFGACLGCTINTVRGLERVCLEGPVFESKDVYFAKQEVHA</sequence>
<evidence type="ECO:0000256" key="4">
    <source>
        <dbReference type="ARBA" id="ARBA00022714"/>
    </source>
</evidence>
<evidence type="ECO:0000259" key="11">
    <source>
        <dbReference type="PROSITE" id="PS51384"/>
    </source>
</evidence>